<gene>
    <name evidence="1" type="ORF">TRIP_B30005</name>
</gene>
<dbReference type="EMBL" id="UPXX01000023">
    <property type="protein sequence ID" value="VBB43577.1"/>
    <property type="molecule type" value="Genomic_DNA"/>
</dbReference>
<evidence type="ECO:0000313" key="1">
    <source>
        <dbReference type="EMBL" id="VBB43577.1"/>
    </source>
</evidence>
<reference evidence="1" key="1">
    <citation type="submission" date="2018-07" db="EMBL/GenBank/DDBJ databases">
        <authorList>
            <consortium name="Genoscope - CEA"/>
            <person name="William W."/>
        </authorList>
    </citation>
    <scope>NUCLEOTIDE SEQUENCE</scope>
    <source>
        <strain evidence="1">IK1</strain>
    </source>
</reference>
<evidence type="ECO:0008006" key="2">
    <source>
        <dbReference type="Google" id="ProtNLM"/>
    </source>
</evidence>
<proteinExistence type="predicted"/>
<sequence>MTQVDRRVHWSGIMQAQAASGQTIKAFCSERKISIYQFYAWRRRLKAGIRHQQKPGAFIELFPAKDEVNAPIRIHVGDQLWVEVPQGFHPPTLLSIIETLTRIAQGACLP</sequence>
<accession>A0A653A6C9</accession>
<name>A0A653A6C9_UNCDX</name>
<dbReference type="AlphaFoldDB" id="A0A653A6C9"/>
<protein>
    <recommendedName>
        <fullName evidence="2">Transposase</fullName>
    </recommendedName>
</protein>
<organism evidence="1">
    <name type="scientific">Uncultured Desulfatiglans sp</name>
    <dbReference type="NCBI Taxonomy" id="1748965"/>
    <lineage>
        <taxon>Bacteria</taxon>
        <taxon>Pseudomonadati</taxon>
        <taxon>Thermodesulfobacteriota</taxon>
        <taxon>Desulfobacteria</taxon>
        <taxon>Desulfatiglandales</taxon>
        <taxon>Desulfatiglandaceae</taxon>
        <taxon>Desulfatiglans</taxon>
        <taxon>environmental samples</taxon>
    </lineage>
</organism>
<dbReference type="NCBIfam" id="NF047593">
    <property type="entry name" value="IS66_ISAeme5_TnpA"/>
    <property type="match status" value="1"/>
</dbReference>